<feature type="compositionally biased region" description="Polar residues" evidence="2">
    <location>
        <begin position="120"/>
        <end position="130"/>
    </location>
</feature>
<feature type="domain" description="Something about silencing protein 4" evidence="3">
    <location>
        <begin position="294"/>
        <end position="388"/>
    </location>
</feature>
<feature type="compositionally biased region" description="Basic and acidic residues" evidence="2">
    <location>
        <begin position="135"/>
        <end position="147"/>
    </location>
</feature>
<feature type="region of interest" description="Disordered" evidence="2">
    <location>
        <begin position="1"/>
        <end position="189"/>
    </location>
</feature>
<feature type="compositionally biased region" description="Basic and acidic residues" evidence="2">
    <location>
        <begin position="165"/>
        <end position="189"/>
    </location>
</feature>
<dbReference type="EMBL" id="CAVMBE010000047">
    <property type="protein sequence ID" value="CAK4031386.1"/>
    <property type="molecule type" value="Genomic_DNA"/>
</dbReference>
<proteinExistence type="predicted"/>
<reference evidence="4" key="1">
    <citation type="submission" date="2023-11" db="EMBL/GenBank/DDBJ databases">
        <authorList>
            <person name="Alioto T."/>
            <person name="Alioto T."/>
            <person name="Gomez Garrido J."/>
        </authorList>
    </citation>
    <scope>NUCLEOTIDE SEQUENCE</scope>
</reference>
<evidence type="ECO:0000313" key="5">
    <source>
        <dbReference type="Proteomes" id="UP001296104"/>
    </source>
</evidence>
<comment type="caution">
    <text evidence="4">The sequence shown here is derived from an EMBL/GenBank/DDBJ whole genome shotgun (WGS) entry which is preliminary data.</text>
</comment>
<protein>
    <recommendedName>
        <fullName evidence="3">Something about silencing protein 4 domain-containing protein</fullName>
    </recommendedName>
</protein>
<keyword evidence="5" id="KW-1185">Reference proteome</keyword>
<feature type="compositionally biased region" description="Polar residues" evidence="2">
    <location>
        <begin position="418"/>
        <end position="441"/>
    </location>
</feature>
<evidence type="ECO:0000256" key="2">
    <source>
        <dbReference type="SAM" id="MobiDB-lite"/>
    </source>
</evidence>
<dbReference type="GO" id="GO:0033255">
    <property type="term" value="C:SAS acetyltransferase complex"/>
    <property type="evidence" value="ECO:0007669"/>
    <property type="project" value="InterPro"/>
</dbReference>
<dbReference type="GO" id="GO:0004402">
    <property type="term" value="F:histone acetyltransferase activity"/>
    <property type="evidence" value="ECO:0007669"/>
    <property type="project" value="TreeGrafter"/>
</dbReference>
<dbReference type="InterPro" id="IPR029184">
    <property type="entry name" value="Sas4_dom"/>
</dbReference>
<keyword evidence="1" id="KW-0175">Coiled coil</keyword>
<dbReference type="Proteomes" id="UP001296104">
    <property type="component" value="Unassembled WGS sequence"/>
</dbReference>
<feature type="coiled-coil region" evidence="1">
    <location>
        <begin position="301"/>
        <end position="331"/>
    </location>
</feature>
<feature type="region of interest" description="Disordered" evidence="2">
    <location>
        <begin position="391"/>
        <end position="484"/>
    </location>
</feature>
<evidence type="ECO:0000259" key="3">
    <source>
        <dbReference type="Pfam" id="PF15460"/>
    </source>
</evidence>
<dbReference type="AlphaFoldDB" id="A0AAI9EAZ0"/>
<dbReference type="InterPro" id="IPR038988">
    <property type="entry name" value="Sas4"/>
</dbReference>
<gene>
    <name evidence="4" type="ORF">LECACI_7A006544</name>
</gene>
<feature type="compositionally biased region" description="Polar residues" evidence="2">
    <location>
        <begin position="452"/>
        <end position="468"/>
    </location>
</feature>
<evidence type="ECO:0000256" key="1">
    <source>
        <dbReference type="SAM" id="Coils"/>
    </source>
</evidence>
<evidence type="ECO:0000313" key="4">
    <source>
        <dbReference type="EMBL" id="CAK4031386.1"/>
    </source>
</evidence>
<dbReference type="PANTHER" id="PTHR38422">
    <property type="entry name" value="SOMETHING ABOUT SILENCING PROTEIN 4"/>
    <property type="match status" value="1"/>
</dbReference>
<feature type="compositionally biased region" description="Low complexity" evidence="2">
    <location>
        <begin position="238"/>
        <end position="251"/>
    </location>
</feature>
<organism evidence="4 5">
    <name type="scientific">Lecanosticta acicola</name>
    <dbReference type="NCBI Taxonomy" id="111012"/>
    <lineage>
        <taxon>Eukaryota</taxon>
        <taxon>Fungi</taxon>
        <taxon>Dikarya</taxon>
        <taxon>Ascomycota</taxon>
        <taxon>Pezizomycotina</taxon>
        <taxon>Dothideomycetes</taxon>
        <taxon>Dothideomycetidae</taxon>
        <taxon>Mycosphaerellales</taxon>
        <taxon>Mycosphaerellaceae</taxon>
        <taxon>Lecanosticta</taxon>
    </lineage>
</organism>
<sequence>MPTASRSAMLPLDKGEEELACHTPKHASGGALASRPPQQHKRSHPDGTNNPHADTHHSVRSTTIAADSLANGDDDARPAKRPRLSIRAGSSKSTQAKLDHFLPKPPSKVVRQEPHGHLVQSVNGVQTTLESTEDELLRPSPKPERVSSRRTTRSPQPPPPPQLENGKDAARGGKQEDKRTLRSQDDGPRLKSELAIYFPYYEDIVFDAPREDEEEFLTVDSALWVTDDTLKSAKSDTSSPAKPSKNAAANSRRTSVNGGAAPPPLTPRSSSNLNGSRVLDFESVAKHIPANPEDPLTDEHFLKSHRRAERKEKQLRNIERERAMHEKVQLERILAGLQGHDWLRVLGITGITDGEARKYEQKRDYFIAEVKALVDKFRQWKEQEKKQRLEKEAAAAAREAEEEGGGESTEGSVEPPSSDLNASAARQLQQETVNAVKNSAKASGKGKERAHPTSNSSHPATPTISTAPVRQMLPPAPPSPEVPITSFYSKRHLRDAALGKARHGRNITAFGHPLPDMEEVDFELPDDYVTEDAIRANARERRRRKRESAANSSSKR</sequence>
<feature type="region of interest" description="Disordered" evidence="2">
    <location>
        <begin position="231"/>
        <end position="274"/>
    </location>
</feature>
<dbReference type="Pfam" id="PF15460">
    <property type="entry name" value="SAS4"/>
    <property type="match status" value="1"/>
</dbReference>
<feature type="region of interest" description="Disordered" evidence="2">
    <location>
        <begin position="535"/>
        <end position="556"/>
    </location>
</feature>
<name>A0AAI9EAZ0_9PEZI</name>
<dbReference type="PANTHER" id="PTHR38422:SF1">
    <property type="entry name" value="SOMETHING ABOUT SILENCING PROTEIN 4"/>
    <property type="match status" value="1"/>
</dbReference>
<accession>A0AAI9EAZ0</accession>